<evidence type="ECO:0000313" key="3">
    <source>
        <dbReference type="Proteomes" id="UP000287651"/>
    </source>
</evidence>
<feature type="compositionally biased region" description="Basic residues" evidence="1">
    <location>
        <begin position="38"/>
        <end position="47"/>
    </location>
</feature>
<feature type="compositionally biased region" description="Pro residues" evidence="1">
    <location>
        <begin position="90"/>
        <end position="100"/>
    </location>
</feature>
<organism evidence="2 3">
    <name type="scientific">Ensete ventricosum</name>
    <name type="common">Abyssinian banana</name>
    <name type="synonym">Musa ensete</name>
    <dbReference type="NCBI Taxonomy" id="4639"/>
    <lineage>
        <taxon>Eukaryota</taxon>
        <taxon>Viridiplantae</taxon>
        <taxon>Streptophyta</taxon>
        <taxon>Embryophyta</taxon>
        <taxon>Tracheophyta</taxon>
        <taxon>Spermatophyta</taxon>
        <taxon>Magnoliopsida</taxon>
        <taxon>Liliopsida</taxon>
        <taxon>Zingiberales</taxon>
        <taxon>Musaceae</taxon>
        <taxon>Ensete</taxon>
    </lineage>
</organism>
<dbReference type="Proteomes" id="UP000287651">
    <property type="component" value="Unassembled WGS sequence"/>
</dbReference>
<reference evidence="2 3" key="1">
    <citation type="journal article" date="2014" name="Agronomy (Basel)">
        <title>A Draft Genome Sequence for Ensete ventricosum, the Drought-Tolerant Tree Against Hunger.</title>
        <authorList>
            <person name="Harrison J."/>
            <person name="Moore K.A."/>
            <person name="Paszkiewicz K."/>
            <person name="Jones T."/>
            <person name="Grant M."/>
            <person name="Ambacheew D."/>
            <person name="Muzemil S."/>
            <person name="Studholme D.J."/>
        </authorList>
    </citation>
    <scope>NUCLEOTIDE SEQUENCE [LARGE SCALE GENOMIC DNA]</scope>
</reference>
<accession>A0A426YBZ2</accession>
<protein>
    <submittedName>
        <fullName evidence="2">Uncharacterized protein</fullName>
    </submittedName>
</protein>
<dbReference type="AlphaFoldDB" id="A0A426YBZ2"/>
<evidence type="ECO:0000256" key="1">
    <source>
        <dbReference type="SAM" id="MobiDB-lite"/>
    </source>
</evidence>
<name>A0A426YBZ2_ENSVE</name>
<dbReference type="EMBL" id="AMZH03013447">
    <property type="protein sequence ID" value="RRT49249.1"/>
    <property type="molecule type" value="Genomic_DNA"/>
</dbReference>
<feature type="region of interest" description="Disordered" evidence="1">
    <location>
        <begin position="38"/>
        <end position="73"/>
    </location>
</feature>
<gene>
    <name evidence="2" type="ORF">B296_00041499</name>
</gene>
<comment type="caution">
    <text evidence="2">The sequence shown here is derived from an EMBL/GenBank/DDBJ whole genome shotgun (WGS) entry which is preliminary data.</text>
</comment>
<evidence type="ECO:0000313" key="2">
    <source>
        <dbReference type="EMBL" id="RRT49249.1"/>
    </source>
</evidence>
<feature type="region of interest" description="Disordered" evidence="1">
    <location>
        <begin position="84"/>
        <end position="103"/>
    </location>
</feature>
<sequence>MIHKKQTFMVITLKGELGQRRGHLETIHPCQFAQRCVSRRGPHRNPRRLPPARGPAPFACGPHRSPRRSTRPLLLPAPAPLLRILASDTDPPPSKPPPAPIRAAFTAARADWPRADAHFSTHLPSSQDF</sequence>
<proteinExistence type="predicted"/>